<accession>A0A916JD81</accession>
<reference evidence="1" key="1">
    <citation type="submission" date="2021-04" db="EMBL/GenBank/DDBJ databases">
        <authorList>
            <person name="Rodrigo-Torres L."/>
            <person name="Arahal R. D."/>
            <person name="Lucena T."/>
        </authorList>
    </citation>
    <scope>NUCLEOTIDE SEQUENCE</scope>
    <source>
        <strain evidence="1">CECT 9275</strain>
    </source>
</reference>
<evidence type="ECO:0000313" key="2">
    <source>
        <dbReference type="Proteomes" id="UP000680038"/>
    </source>
</evidence>
<organism evidence="1 2">
    <name type="scientific">Dyadobacter helix</name>
    <dbReference type="NCBI Taxonomy" id="2822344"/>
    <lineage>
        <taxon>Bacteria</taxon>
        <taxon>Pseudomonadati</taxon>
        <taxon>Bacteroidota</taxon>
        <taxon>Cytophagia</taxon>
        <taxon>Cytophagales</taxon>
        <taxon>Spirosomataceae</taxon>
        <taxon>Dyadobacter</taxon>
    </lineage>
</organism>
<dbReference type="Proteomes" id="UP000680038">
    <property type="component" value="Unassembled WGS sequence"/>
</dbReference>
<keyword evidence="2" id="KW-1185">Reference proteome</keyword>
<dbReference type="AlphaFoldDB" id="A0A916JD81"/>
<name>A0A916JD81_9BACT</name>
<gene>
    <name evidence="1" type="ORF">DYBT9275_02760</name>
</gene>
<protein>
    <submittedName>
        <fullName evidence="1">Uncharacterized protein</fullName>
    </submittedName>
</protein>
<proteinExistence type="predicted"/>
<comment type="caution">
    <text evidence="1">The sequence shown here is derived from an EMBL/GenBank/DDBJ whole genome shotgun (WGS) entry which is preliminary data.</text>
</comment>
<dbReference type="RefSeq" id="WP_215239334.1">
    <property type="nucleotide sequence ID" value="NZ_CAJRAF010000002.1"/>
</dbReference>
<dbReference type="EMBL" id="CAJRAF010000002">
    <property type="protein sequence ID" value="CAG5001882.1"/>
    <property type="molecule type" value="Genomic_DNA"/>
</dbReference>
<evidence type="ECO:0000313" key="1">
    <source>
        <dbReference type="EMBL" id="CAG5001882.1"/>
    </source>
</evidence>
<sequence length="177" mass="20802">MVTKLGYNTSIFEGARALIESHHVGVDLIMCILGRRISDGNFRAVYEHALDPTKVIKIEYGFSRKDTHDCIMQNSFCNIQEFLLWREIEGLTGKLKWVKNWFAPIEWISPSGHIMCMEKTEQLPDRKRPGKIPEFLWDVKQENFGWIGDKFVCHDYAHVSALITYEKKFQKVKDYWN</sequence>